<dbReference type="PANTHER" id="PTHR43510:SF1">
    <property type="entry name" value="AMINOTRANSFERASE FUNCTION, HYPOTHETICAL (EUROFUNG)"/>
    <property type="match status" value="1"/>
</dbReference>
<dbReference type="PANTHER" id="PTHR43510">
    <property type="entry name" value="AMINOTRANSFERASE FUNCTION, HYPOTHETICAL (EUROFUNG)"/>
    <property type="match status" value="1"/>
</dbReference>
<comment type="caution">
    <text evidence="3">The sequence shown here is derived from an EMBL/GenBank/DDBJ whole genome shotgun (WGS) entry which is preliminary data.</text>
</comment>
<protein>
    <recommendedName>
        <fullName evidence="1">Aminotransferase</fullName>
        <ecNumber evidence="1">2.6.1.-</ecNumber>
    </recommendedName>
</protein>
<evidence type="ECO:0000259" key="2">
    <source>
        <dbReference type="Pfam" id="PF00155"/>
    </source>
</evidence>
<keyword evidence="1 3" id="KW-0032">Aminotransferase</keyword>
<comment type="similarity">
    <text evidence="1">Belongs to the class-I pyridoxal-phosphate-dependent aminotransferase family.</text>
</comment>
<evidence type="ECO:0000256" key="1">
    <source>
        <dbReference type="RuleBase" id="RU000481"/>
    </source>
</evidence>
<dbReference type="InterPro" id="IPR015422">
    <property type="entry name" value="PyrdxlP-dep_Trfase_small"/>
</dbReference>
<dbReference type="RefSeq" id="WP_146884522.1">
    <property type="nucleotide sequence ID" value="NZ_BJXB01000009.1"/>
</dbReference>
<dbReference type="GO" id="GO:0030170">
    <property type="term" value="F:pyridoxal phosphate binding"/>
    <property type="evidence" value="ECO:0007669"/>
    <property type="project" value="InterPro"/>
</dbReference>
<dbReference type="AlphaFoldDB" id="A0A511N2S6"/>
<sequence length="368" mass="41502">MKLNPFRIEEFYGVHEFTASHMLSSSDVESRSIQALLQLEPDALDAFLNLKLGYTEAPGAPELRQEIARQYTGLEADQVLVFSCAEEAIFVFYQALFGPEDHLMVVTPCYESGLELARSTGASVSVWERQMEDGWVYHVSALERQLQPNTRAIYLNTPNNPTGTQMDRETFQDLCALAEEKGIWLFSDEVYRGLEHDASSMLPAACEVTFKGVSVGSMSKSFGLPGLRLGWIACQDRDLLRKLQSFKFYTTICNSAPSEFLTTLALRHASEILQENRKLVLSNLALLQGFMQRHQDMFDWVPPQGSPIAFPRLKSGNASEFCRQVLEKTGILLLPGEVYDQPEHFRIGYGRKHFPEVLGLFEGFLKGH</sequence>
<dbReference type="EMBL" id="BJXB01000009">
    <property type="protein sequence ID" value="GEM46721.1"/>
    <property type="molecule type" value="Genomic_DNA"/>
</dbReference>
<dbReference type="GO" id="GO:0008483">
    <property type="term" value="F:transaminase activity"/>
    <property type="evidence" value="ECO:0007669"/>
    <property type="project" value="UniProtKB-KW"/>
</dbReference>
<name>A0A511N2S6_DEIC1</name>
<dbReference type="InterPro" id="IPR015421">
    <property type="entry name" value="PyrdxlP-dep_Trfase_major"/>
</dbReference>
<dbReference type="InterPro" id="IPR015424">
    <property type="entry name" value="PyrdxlP-dep_Trfase"/>
</dbReference>
<proteinExistence type="inferred from homology"/>
<dbReference type="Proteomes" id="UP000321306">
    <property type="component" value="Unassembled WGS sequence"/>
</dbReference>
<dbReference type="InterPro" id="IPR004838">
    <property type="entry name" value="NHTrfase_class1_PyrdxlP-BS"/>
</dbReference>
<dbReference type="Gene3D" id="3.40.640.10">
    <property type="entry name" value="Type I PLP-dependent aspartate aminotransferase-like (Major domain)"/>
    <property type="match status" value="1"/>
</dbReference>
<evidence type="ECO:0000313" key="3">
    <source>
        <dbReference type="EMBL" id="GEM46721.1"/>
    </source>
</evidence>
<dbReference type="Pfam" id="PF00155">
    <property type="entry name" value="Aminotran_1_2"/>
    <property type="match status" value="1"/>
</dbReference>
<dbReference type="SUPFAM" id="SSF53383">
    <property type="entry name" value="PLP-dependent transferases"/>
    <property type="match status" value="1"/>
</dbReference>
<accession>A0A511N2S6</accession>
<dbReference type="PROSITE" id="PS00105">
    <property type="entry name" value="AA_TRANSFER_CLASS_1"/>
    <property type="match status" value="1"/>
</dbReference>
<dbReference type="Gene3D" id="3.90.1150.10">
    <property type="entry name" value="Aspartate Aminotransferase, domain 1"/>
    <property type="match status" value="1"/>
</dbReference>
<organism evidence="3 4">
    <name type="scientific">Deinococcus cellulosilyticus (strain DSM 18568 / NBRC 106333 / KACC 11606 / 5516J-15)</name>
    <dbReference type="NCBI Taxonomy" id="1223518"/>
    <lineage>
        <taxon>Bacteria</taxon>
        <taxon>Thermotogati</taxon>
        <taxon>Deinococcota</taxon>
        <taxon>Deinococci</taxon>
        <taxon>Deinococcales</taxon>
        <taxon>Deinococcaceae</taxon>
        <taxon>Deinococcus</taxon>
    </lineage>
</organism>
<dbReference type="InterPro" id="IPR004839">
    <property type="entry name" value="Aminotransferase_I/II_large"/>
</dbReference>
<dbReference type="OrthoDB" id="9802328at2"/>
<keyword evidence="4" id="KW-1185">Reference proteome</keyword>
<evidence type="ECO:0000313" key="4">
    <source>
        <dbReference type="Proteomes" id="UP000321306"/>
    </source>
</evidence>
<dbReference type="EC" id="2.6.1.-" evidence="1"/>
<reference evidence="3 4" key="1">
    <citation type="submission" date="2019-07" db="EMBL/GenBank/DDBJ databases">
        <title>Whole genome shotgun sequence of Deinococcus cellulosilyticus NBRC 106333.</title>
        <authorList>
            <person name="Hosoyama A."/>
            <person name="Uohara A."/>
            <person name="Ohji S."/>
            <person name="Ichikawa N."/>
        </authorList>
    </citation>
    <scope>NUCLEOTIDE SEQUENCE [LARGE SCALE GENOMIC DNA]</scope>
    <source>
        <strain evidence="3 4">NBRC 106333</strain>
    </source>
</reference>
<comment type="cofactor">
    <cofactor evidence="1">
        <name>pyridoxal 5'-phosphate</name>
        <dbReference type="ChEBI" id="CHEBI:597326"/>
    </cofactor>
</comment>
<feature type="domain" description="Aminotransferase class I/classII large" evidence="2">
    <location>
        <begin position="52"/>
        <end position="349"/>
    </location>
</feature>
<dbReference type="CDD" id="cd00609">
    <property type="entry name" value="AAT_like"/>
    <property type="match status" value="1"/>
</dbReference>
<gene>
    <name evidence="3" type="ORF">DC3_23560</name>
</gene>
<keyword evidence="1 3" id="KW-0808">Transferase</keyword>